<protein>
    <recommendedName>
        <fullName evidence="1">Phage tail fibre protein N-terminal domain-containing protein</fullName>
    </recommendedName>
</protein>
<proteinExistence type="predicted"/>
<keyword evidence="3" id="KW-1185">Reference proteome</keyword>
<organism evidence="2 3">
    <name type="scientific">Desulfovibrio falkowii</name>
    <dbReference type="NCBI Taxonomy" id="3136602"/>
    <lineage>
        <taxon>Bacteria</taxon>
        <taxon>Pseudomonadati</taxon>
        <taxon>Thermodesulfobacteriota</taxon>
        <taxon>Desulfovibrionia</taxon>
        <taxon>Desulfovibrionales</taxon>
        <taxon>Desulfovibrionaceae</taxon>
        <taxon>Desulfovibrio</taxon>
    </lineage>
</organism>
<dbReference type="RefSeq" id="WP_407844941.1">
    <property type="nucleotide sequence ID" value="NZ_BAAFSG010000001.1"/>
</dbReference>
<dbReference type="Proteomes" id="UP001628192">
    <property type="component" value="Unassembled WGS sequence"/>
</dbReference>
<dbReference type="EMBL" id="BAAFSG010000001">
    <property type="protein sequence ID" value="GAB1254767.1"/>
    <property type="molecule type" value="Genomic_DNA"/>
</dbReference>
<dbReference type="Pfam" id="PF12571">
    <property type="entry name" value="Phage_tail_fib"/>
    <property type="match status" value="1"/>
</dbReference>
<reference evidence="2 3" key="1">
    <citation type="journal article" date="2025" name="Int. J. Syst. Evol. Microbiol.">
        <title>Desulfovibrio falkowii sp. nov., Porphyromonas miyakawae sp. nov., Mediterraneibacter flintii sp. nov. and Owariibacterium komagatae gen. nov., sp. nov., isolated from human faeces.</title>
        <authorList>
            <person name="Hamaguchi T."/>
            <person name="Ohara M."/>
            <person name="Hisatomi A."/>
            <person name="Sekiguchi K."/>
            <person name="Takeda J.I."/>
            <person name="Ueyama J."/>
            <person name="Ito M."/>
            <person name="Nishiwaki H."/>
            <person name="Ogi T."/>
            <person name="Hirayama M."/>
            <person name="Ohkuma M."/>
            <person name="Sakamoto M."/>
            <person name="Ohno K."/>
        </authorList>
    </citation>
    <scope>NUCLEOTIDE SEQUENCE [LARGE SCALE GENOMIC DNA]</scope>
    <source>
        <strain evidence="2 3">13CB8C</strain>
    </source>
</reference>
<comment type="caution">
    <text evidence="2">The sequence shown here is derived from an EMBL/GenBank/DDBJ whole genome shotgun (WGS) entry which is preliminary data.</text>
</comment>
<evidence type="ECO:0000259" key="1">
    <source>
        <dbReference type="Pfam" id="PF12571"/>
    </source>
</evidence>
<dbReference type="InterPro" id="IPR022225">
    <property type="entry name" value="Phage_tail_fibre_N"/>
</dbReference>
<sequence>MSTILTAAGESLIARLQAEGKALVIDTMILANVPGQDHTQAIAPGVTVPAEAQIALRYAIPPQYRAYVNPNQVVYSAMLGSDMGDFTFNWQGLWCSEHETLVAVATFPALEKRRYDEANGKTGNNLTRNFLLTFTGARELTGLTISADVWQLDFTVRLNGMDERERLSNFDIYGHAFFDAQGWLLQKTVDAYAFAPGLGYVGGIRAELAEALPLAAPEAANLPQNVWLDVCLRHTGSDRIAEAAPMLTPPTAPLADSAADETGLMHYRALVARIEVDGSVTDLRPRKTSGALPIPDVATPEVAGTMRPDDVTCHMDADLLKVSGRYTICATAAATAAKTASLDHFALIPGTSAQVVFANVNTAIAPTLNINGTGAKPITCYGIPVDVGAVAQGQVYTMIYSGSAWQIIGGMSPYPIGQYVWWEDELVRPGFKPANANIIADFAAIYPQMAAYLSTPHGANRCFASLAEYEAAHNAAWATLADGSKVSWNNIGGVAKFWWDKAADTLLMPDLTEMTRFMVGASLGVGGVDGDQGRNVRGAIINTDSDPLTSMSKCTATGALYYAGSKIYSSGAGPTSGDGAFTELHFETSRDAPTGPAFAPRRWGALACAYLGQPAS</sequence>
<feature type="domain" description="Phage tail fibre protein N-terminal" evidence="1">
    <location>
        <begin position="3"/>
        <end position="161"/>
    </location>
</feature>
<evidence type="ECO:0000313" key="3">
    <source>
        <dbReference type="Proteomes" id="UP001628192"/>
    </source>
</evidence>
<name>A0ABQ0EB28_9BACT</name>
<accession>A0ABQ0EB28</accession>
<evidence type="ECO:0000313" key="2">
    <source>
        <dbReference type="EMBL" id="GAB1254767.1"/>
    </source>
</evidence>
<gene>
    <name evidence="2" type="ORF">Defa_22540</name>
</gene>